<accession>A0A164AG32</accession>
<sequence>MTCFDTAAHLASWAGVCPGQHESAGKSRQVHTRPGNAHLKGALGIAAMAAARTNGSFFQHRYKRLAARRGPTRALVAIEHSLLNAVWNILTNGEPYRAGQTAA</sequence>
<dbReference type="InterPro" id="IPR047650">
    <property type="entry name" value="Transpos_IS110"/>
</dbReference>
<dbReference type="PANTHER" id="PTHR33055">
    <property type="entry name" value="TRANSPOSASE FOR INSERTION SEQUENCE ELEMENT IS1111A"/>
    <property type="match status" value="1"/>
</dbReference>
<protein>
    <recommendedName>
        <fullName evidence="1">Transposase IS116/IS110/IS902 C-terminal domain-containing protein</fullName>
    </recommendedName>
</protein>
<dbReference type="GO" id="GO:0006313">
    <property type="term" value="P:DNA transposition"/>
    <property type="evidence" value="ECO:0007669"/>
    <property type="project" value="InterPro"/>
</dbReference>
<comment type="caution">
    <text evidence="2">The sequence shown here is derived from an EMBL/GenBank/DDBJ whole genome shotgun (WGS) entry which is preliminary data.</text>
</comment>
<dbReference type="GO" id="GO:0003677">
    <property type="term" value="F:DNA binding"/>
    <property type="evidence" value="ECO:0007669"/>
    <property type="project" value="InterPro"/>
</dbReference>
<dbReference type="PANTHER" id="PTHR33055:SF15">
    <property type="entry name" value="TRANSPOSASE-RELATED"/>
    <property type="match status" value="1"/>
</dbReference>
<feature type="domain" description="Transposase IS116/IS110/IS902 C-terminal" evidence="1">
    <location>
        <begin position="3"/>
        <end position="62"/>
    </location>
</feature>
<name>A0A164AG32_9MYCO</name>
<evidence type="ECO:0000259" key="1">
    <source>
        <dbReference type="Pfam" id="PF02371"/>
    </source>
</evidence>
<dbReference type="GO" id="GO:0004803">
    <property type="term" value="F:transposase activity"/>
    <property type="evidence" value="ECO:0007669"/>
    <property type="project" value="InterPro"/>
</dbReference>
<dbReference type="EMBL" id="LWCI01000106">
    <property type="protein sequence ID" value="KZS62440.1"/>
    <property type="molecule type" value="Genomic_DNA"/>
</dbReference>
<proteinExistence type="predicted"/>
<organism evidence="2 3">
    <name type="scientific">Mycobacterium ostraviense</name>
    <dbReference type="NCBI Taxonomy" id="2738409"/>
    <lineage>
        <taxon>Bacteria</taxon>
        <taxon>Bacillati</taxon>
        <taxon>Actinomycetota</taxon>
        <taxon>Actinomycetes</taxon>
        <taxon>Mycobacteriales</taxon>
        <taxon>Mycobacteriaceae</taxon>
        <taxon>Mycobacterium</taxon>
    </lineage>
</organism>
<dbReference type="RefSeq" id="WP_075510668.1">
    <property type="nucleotide sequence ID" value="NZ_CP089224.1"/>
</dbReference>
<keyword evidence="3" id="KW-1185">Reference proteome</keyword>
<reference evidence="3" key="1">
    <citation type="submission" date="2016-04" db="EMBL/GenBank/DDBJ databases">
        <authorList>
            <person name="Strapagiel D."/>
            <person name="Borowka P."/>
            <person name="Marciniak B."/>
            <person name="Bakula Z."/>
            <person name="Van Ingen J."/>
            <person name="Safianowska A."/>
            <person name="Dziadek J."/>
            <person name="Jagielski T."/>
        </authorList>
    </citation>
    <scope>NUCLEOTIDE SEQUENCE [LARGE SCALE GENOMIC DNA]</scope>
    <source>
        <strain evidence="3">1010001458</strain>
    </source>
</reference>
<evidence type="ECO:0000313" key="2">
    <source>
        <dbReference type="EMBL" id="KZS62440.1"/>
    </source>
</evidence>
<dbReference type="AlphaFoldDB" id="A0A164AG32"/>
<evidence type="ECO:0000313" key="3">
    <source>
        <dbReference type="Proteomes" id="UP000077342"/>
    </source>
</evidence>
<gene>
    <name evidence="2" type="ORF">A4G28_20525</name>
</gene>
<dbReference type="Pfam" id="PF02371">
    <property type="entry name" value="Transposase_20"/>
    <property type="match status" value="1"/>
</dbReference>
<dbReference type="InterPro" id="IPR003346">
    <property type="entry name" value="Transposase_20"/>
</dbReference>
<dbReference type="Proteomes" id="UP000077342">
    <property type="component" value="Unassembled WGS sequence"/>
</dbReference>